<organism evidence="1 2">
    <name type="scientific">Gangjinia marincola</name>
    <dbReference type="NCBI Taxonomy" id="578463"/>
    <lineage>
        <taxon>Bacteria</taxon>
        <taxon>Pseudomonadati</taxon>
        <taxon>Bacteroidota</taxon>
        <taxon>Flavobacteriia</taxon>
        <taxon>Flavobacteriales</taxon>
        <taxon>Flavobacteriaceae</taxon>
        <taxon>Gangjinia</taxon>
    </lineage>
</organism>
<dbReference type="EMBL" id="BAAAFG010000002">
    <property type="protein sequence ID" value="GAA0871386.1"/>
    <property type="molecule type" value="Genomic_DNA"/>
</dbReference>
<comment type="caution">
    <text evidence="1">The sequence shown here is derived from an EMBL/GenBank/DDBJ whole genome shotgun (WGS) entry which is preliminary data.</text>
</comment>
<name>A0ABN1ME76_9FLAO</name>
<dbReference type="Proteomes" id="UP001500507">
    <property type="component" value="Unassembled WGS sequence"/>
</dbReference>
<evidence type="ECO:0008006" key="3">
    <source>
        <dbReference type="Google" id="ProtNLM"/>
    </source>
</evidence>
<proteinExistence type="predicted"/>
<evidence type="ECO:0000313" key="2">
    <source>
        <dbReference type="Proteomes" id="UP001500507"/>
    </source>
</evidence>
<gene>
    <name evidence="1" type="ORF">GCM10009117_05320</name>
</gene>
<reference evidence="1 2" key="1">
    <citation type="journal article" date="2019" name="Int. J. Syst. Evol. Microbiol.">
        <title>The Global Catalogue of Microorganisms (GCM) 10K type strain sequencing project: providing services to taxonomists for standard genome sequencing and annotation.</title>
        <authorList>
            <consortium name="The Broad Institute Genomics Platform"/>
            <consortium name="The Broad Institute Genome Sequencing Center for Infectious Disease"/>
            <person name="Wu L."/>
            <person name="Ma J."/>
        </authorList>
    </citation>
    <scope>NUCLEOTIDE SEQUENCE [LARGE SCALE GENOMIC DNA]</scope>
    <source>
        <strain evidence="1 2">JCM 16082</strain>
    </source>
</reference>
<evidence type="ECO:0000313" key="1">
    <source>
        <dbReference type="EMBL" id="GAA0871386.1"/>
    </source>
</evidence>
<protein>
    <recommendedName>
        <fullName evidence="3">DUF4468 domain-containing protein</fullName>
    </recommendedName>
</protein>
<keyword evidence="2" id="KW-1185">Reference proteome</keyword>
<sequence length="189" mass="21948">MGSMKILFLISILIISTHIFYAQNDDKDDGIYVVEEFNASNASSFEGVQIIYLGHREFSTYFRKLSKKLKNIGHLNIQHTISLEKEEIFTVNSFDDLNVNSDLISKEMPAICLLHIGENIVVERTRNKSLTDINQRPVNYYLYLKLLDTNTNEVVLKRKFLVKTRYTMLENVKELAKEISQVLLLKKIK</sequence>
<accession>A0ABN1ME76</accession>